<feature type="domain" description="Integrase catalytic" evidence="1">
    <location>
        <begin position="518"/>
        <end position="632"/>
    </location>
</feature>
<name>A0AAW1LYR0_SAPOF</name>
<dbReference type="PANTHER" id="PTHR37610:SF40">
    <property type="entry name" value="OS01G0909600 PROTEIN"/>
    <property type="match status" value="1"/>
</dbReference>
<dbReference type="Pfam" id="PF22936">
    <property type="entry name" value="Pol_BBD"/>
    <property type="match status" value="1"/>
</dbReference>
<keyword evidence="3" id="KW-1185">Reference proteome</keyword>
<dbReference type="PROSITE" id="PS50994">
    <property type="entry name" value="INTEGRASE"/>
    <property type="match status" value="1"/>
</dbReference>
<evidence type="ECO:0000259" key="1">
    <source>
        <dbReference type="PROSITE" id="PS50994"/>
    </source>
</evidence>
<proteinExistence type="predicted"/>
<dbReference type="InterPro" id="IPR036397">
    <property type="entry name" value="RNaseH_sf"/>
</dbReference>
<organism evidence="2 3">
    <name type="scientific">Saponaria officinalis</name>
    <name type="common">Common soapwort</name>
    <name type="synonym">Lychnis saponaria</name>
    <dbReference type="NCBI Taxonomy" id="3572"/>
    <lineage>
        <taxon>Eukaryota</taxon>
        <taxon>Viridiplantae</taxon>
        <taxon>Streptophyta</taxon>
        <taxon>Embryophyta</taxon>
        <taxon>Tracheophyta</taxon>
        <taxon>Spermatophyta</taxon>
        <taxon>Magnoliopsida</taxon>
        <taxon>eudicotyledons</taxon>
        <taxon>Gunneridae</taxon>
        <taxon>Pentapetalae</taxon>
        <taxon>Caryophyllales</taxon>
        <taxon>Caryophyllaceae</taxon>
        <taxon>Caryophylleae</taxon>
        <taxon>Saponaria</taxon>
    </lineage>
</organism>
<dbReference type="GO" id="GO:0003676">
    <property type="term" value="F:nucleic acid binding"/>
    <property type="evidence" value="ECO:0007669"/>
    <property type="project" value="InterPro"/>
</dbReference>
<dbReference type="AlphaFoldDB" id="A0AAW1LYR0"/>
<dbReference type="InterPro" id="IPR012337">
    <property type="entry name" value="RNaseH-like_sf"/>
</dbReference>
<dbReference type="Pfam" id="PF14244">
    <property type="entry name" value="Retrotran_gag_3"/>
    <property type="match status" value="1"/>
</dbReference>
<dbReference type="EMBL" id="JBDFQZ010000003">
    <property type="protein sequence ID" value="KAK9740965.1"/>
    <property type="molecule type" value="Genomic_DNA"/>
</dbReference>
<evidence type="ECO:0000313" key="3">
    <source>
        <dbReference type="Proteomes" id="UP001443914"/>
    </source>
</evidence>
<dbReference type="Proteomes" id="UP001443914">
    <property type="component" value="Unassembled WGS sequence"/>
</dbReference>
<dbReference type="GO" id="GO:0015074">
    <property type="term" value="P:DNA integration"/>
    <property type="evidence" value="ECO:0007669"/>
    <property type="project" value="InterPro"/>
</dbReference>
<sequence>MTQIDDSATNSDKNYSNPYDDPLYLSNSDFPGVQLLNTVFDGRNYLTWSRSMTMALSSKNKQGFLDGTTAMPAATSPKLQQWRRSDTMVRYWILNSMADELKEGFLTVKSAKALWNDILESCGALENCTCNLLKKVLEQASKEKVITFLMGLNETYDNLRSNILSMEPLPNINKAYSIVQQIESQKRISNVLNLTQDASAFVSEKRVSSGQWRRDLKKPKVDDRWCDFCKKGGHVRDKCFRLHPELRNRFDASKTVAHRSSAYVAKTHDATKEDHPLDFGDGTGTATSGQQNAPVDPALVNAVYRHVMQMMQSNSDGFGNSDMAQINFAGTLLTSNVSSASVHKCSMDWIVDSGATDHMSSQKDKFVNIRQLLHPVIVGLPDGSTKTVLYSGNMQIHPKIMLYDVLFVPDFKHNLISVSKLLTRNGLMINFDMSKCIIQDPAKQAVAVCPKQGGLYKLCFGDMSMCLKEQTAAGQCSLTADTIQSSNDVNNVNKEQLDLMHARLGHTSLSKMQHVPGVIKGFFAQVQKQFGVSIKTVRSDNGTEIVQEFCAAFFSSEGVIHQRSAPGVPQQNGRVERKHRHLVETARAMLLYAGLPKRFWGDCLLSATHIINKLPSPLLNWKTPYEILHNRPPTYDDLRII</sequence>
<dbReference type="SUPFAM" id="SSF53098">
    <property type="entry name" value="Ribonuclease H-like"/>
    <property type="match status" value="1"/>
</dbReference>
<dbReference type="InterPro" id="IPR029472">
    <property type="entry name" value="Copia-like_N"/>
</dbReference>
<accession>A0AAW1LYR0</accession>
<dbReference type="InterPro" id="IPR054722">
    <property type="entry name" value="PolX-like_BBD"/>
</dbReference>
<dbReference type="PANTHER" id="PTHR37610">
    <property type="entry name" value="CCHC-TYPE DOMAIN-CONTAINING PROTEIN"/>
    <property type="match status" value="1"/>
</dbReference>
<evidence type="ECO:0000313" key="2">
    <source>
        <dbReference type="EMBL" id="KAK9740965.1"/>
    </source>
</evidence>
<dbReference type="InterPro" id="IPR001584">
    <property type="entry name" value="Integrase_cat-core"/>
</dbReference>
<reference evidence="2" key="1">
    <citation type="submission" date="2024-03" db="EMBL/GenBank/DDBJ databases">
        <title>WGS assembly of Saponaria officinalis var. Norfolk2.</title>
        <authorList>
            <person name="Jenkins J."/>
            <person name="Shu S."/>
            <person name="Grimwood J."/>
            <person name="Barry K."/>
            <person name="Goodstein D."/>
            <person name="Schmutz J."/>
            <person name="Leebens-Mack J."/>
            <person name="Osbourn A."/>
        </authorList>
    </citation>
    <scope>NUCLEOTIDE SEQUENCE [LARGE SCALE GENOMIC DNA]</scope>
    <source>
        <strain evidence="2">JIC</strain>
    </source>
</reference>
<gene>
    <name evidence="2" type="ORF">RND81_03G073400</name>
</gene>
<protein>
    <recommendedName>
        <fullName evidence="1">Integrase catalytic domain-containing protein</fullName>
    </recommendedName>
</protein>
<dbReference type="Gene3D" id="3.30.420.10">
    <property type="entry name" value="Ribonuclease H-like superfamily/Ribonuclease H"/>
    <property type="match status" value="1"/>
</dbReference>
<comment type="caution">
    <text evidence="2">The sequence shown here is derived from an EMBL/GenBank/DDBJ whole genome shotgun (WGS) entry which is preliminary data.</text>
</comment>